<protein>
    <recommendedName>
        <fullName evidence="3">Transposase</fullName>
    </recommendedName>
</protein>
<dbReference type="AlphaFoldDB" id="A0A857FLX7"/>
<gene>
    <name evidence="1" type="ORF">FMA36_06575</name>
</gene>
<evidence type="ECO:0000313" key="1">
    <source>
        <dbReference type="EMBL" id="QHC35211.1"/>
    </source>
</evidence>
<evidence type="ECO:0008006" key="3">
    <source>
        <dbReference type="Google" id="ProtNLM"/>
    </source>
</evidence>
<reference evidence="1 2" key="1">
    <citation type="journal article" date="2020" name="Carbohydr. Polym.">
        <title>Characterization and optimization of production of bacterial cellulose from strain CGMCC 17276 based on whole-genome analysis.</title>
        <authorList>
            <person name="Lu T."/>
            <person name="Gao H."/>
            <person name="Liao B."/>
            <person name="Wu J."/>
            <person name="Zhang W."/>
            <person name="Huang J."/>
            <person name="Liu M."/>
            <person name="Huang J."/>
            <person name="Chang Z."/>
            <person name="Jin M."/>
            <person name="Yi Z."/>
            <person name="Jiang D."/>
        </authorList>
    </citation>
    <scope>NUCLEOTIDE SEQUENCE [LARGE SCALE GENOMIC DNA]</scope>
    <source>
        <strain evidence="1 2">CGMCC 17276</strain>
    </source>
</reference>
<accession>A0A857FLX7</accession>
<sequence>MPAFHDTPLLPPRRGGGTPFEVWVRQSLHARFDRVFAENLPHEILVHFAQPDQMPPDLAEHDGEPGLND</sequence>
<evidence type="ECO:0000313" key="2">
    <source>
        <dbReference type="Proteomes" id="UP000464674"/>
    </source>
</evidence>
<organism evidence="1 2">
    <name type="scientific">Komagataeibacter xylinus</name>
    <name type="common">Gluconacetobacter xylinus</name>
    <dbReference type="NCBI Taxonomy" id="28448"/>
    <lineage>
        <taxon>Bacteria</taxon>
        <taxon>Pseudomonadati</taxon>
        <taxon>Pseudomonadota</taxon>
        <taxon>Alphaproteobacteria</taxon>
        <taxon>Acetobacterales</taxon>
        <taxon>Acetobacteraceae</taxon>
        <taxon>Komagataeibacter</taxon>
    </lineage>
</organism>
<dbReference type="Proteomes" id="UP000464674">
    <property type="component" value="Chromosome"/>
</dbReference>
<proteinExistence type="predicted"/>
<dbReference type="OrthoDB" id="7275387at2"/>
<dbReference type="RefSeq" id="WP_159261681.1">
    <property type="nucleotide sequence ID" value="NZ_CP041348.1"/>
</dbReference>
<dbReference type="EMBL" id="CP041348">
    <property type="protein sequence ID" value="QHC35211.1"/>
    <property type="molecule type" value="Genomic_DNA"/>
</dbReference>
<name>A0A857FLX7_KOMXY</name>